<sequence length="198" mass="21914">MFYHDFLQLQFELKPWNTYTEPNKGGRVFPILLLLFIFVPIIEIGLFIQVGGFLGLWPTIGLVLITAFVGASLVRSQGLQTLMSVQNRLQQGELPAQQIFEGVMLAVAGVLLLTPGFMTDAFGMLVLLPAPRAVIAKYLMSKMVVKSVGGGFQGGFHGEQFGQNPFEQGPFHKGDSKQGSTFEGEFERKDDDDQNRLN</sequence>
<evidence type="ECO:0000313" key="3">
    <source>
        <dbReference type="EMBL" id="EGU58979.1"/>
    </source>
</evidence>
<protein>
    <submittedName>
        <fullName evidence="3">Phage T7 F exclusion suppressor FxsA</fullName>
    </submittedName>
</protein>
<gene>
    <name evidence="3" type="primary">fxsA</name>
    <name evidence="3" type="ORF">VITU9109_11566</name>
</gene>
<comment type="caution">
    <text evidence="3">The sequence shown here is derived from an EMBL/GenBank/DDBJ whole genome shotgun (WGS) entry which is preliminary data.</text>
</comment>
<organism evidence="3 4">
    <name type="scientific">Vibrio tubiashii ATCC 19109</name>
    <dbReference type="NCBI Taxonomy" id="1051646"/>
    <lineage>
        <taxon>Bacteria</taxon>
        <taxon>Pseudomonadati</taxon>
        <taxon>Pseudomonadota</taxon>
        <taxon>Gammaproteobacteria</taxon>
        <taxon>Vibrionales</taxon>
        <taxon>Vibrionaceae</taxon>
        <taxon>Vibrio</taxon>
        <taxon>Vibrio oreintalis group</taxon>
    </lineage>
</organism>
<feature type="region of interest" description="Disordered" evidence="1">
    <location>
        <begin position="163"/>
        <end position="198"/>
    </location>
</feature>
<evidence type="ECO:0000256" key="1">
    <source>
        <dbReference type="SAM" id="MobiDB-lite"/>
    </source>
</evidence>
<keyword evidence="2" id="KW-0812">Transmembrane</keyword>
<dbReference type="PANTHER" id="PTHR35335:SF1">
    <property type="entry name" value="UPF0716 PROTEIN FXSA"/>
    <property type="match status" value="1"/>
</dbReference>
<dbReference type="Proteomes" id="UP000003836">
    <property type="component" value="Unassembled WGS sequence"/>
</dbReference>
<evidence type="ECO:0000256" key="2">
    <source>
        <dbReference type="SAM" id="Phobius"/>
    </source>
</evidence>
<dbReference type="NCBIfam" id="NF008528">
    <property type="entry name" value="PRK11463.1-2"/>
    <property type="match status" value="1"/>
</dbReference>
<feature type="compositionally biased region" description="Basic and acidic residues" evidence="1">
    <location>
        <begin position="185"/>
        <end position="198"/>
    </location>
</feature>
<dbReference type="EMBL" id="AFWI01000003">
    <property type="protein sequence ID" value="EGU58979.1"/>
    <property type="molecule type" value="Genomic_DNA"/>
</dbReference>
<dbReference type="InterPro" id="IPR007313">
    <property type="entry name" value="FxsA"/>
</dbReference>
<keyword evidence="4" id="KW-1185">Reference proteome</keyword>
<dbReference type="Pfam" id="PF04186">
    <property type="entry name" value="FxsA"/>
    <property type="match status" value="1"/>
</dbReference>
<keyword evidence="2" id="KW-0472">Membrane</keyword>
<feature type="transmembrane region" description="Helical" evidence="2">
    <location>
        <begin position="54"/>
        <end position="74"/>
    </location>
</feature>
<evidence type="ECO:0000313" key="4">
    <source>
        <dbReference type="Proteomes" id="UP000003836"/>
    </source>
</evidence>
<accession>A0ABP2LRJ8</accession>
<name>A0ABP2LRJ8_9VIBR</name>
<proteinExistence type="predicted"/>
<keyword evidence="2" id="KW-1133">Transmembrane helix</keyword>
<feature type="transmembrane region" description="Helical" evidence="2">
    <location>
        <begin position="28"/>
        <end position="48"/>
    </location>
</feature>
<dbReference type="PANTHER" id="PTHR35335">
    <property type="entry name" value="UPF0716 PROTEIN FXSA"/>
    <property type="match status" value="1"/>
</dbReference>
<reference evidence="3 4" key="1">
    <citation type="journal article" date="2012" name="Int. J. Syst. Evol. Microbiol.">
        <title>Vibrio caribbeanicus sp. nov., isolated from the marine sponge Scleritoderma cyanea.</title>
        <authorList>
            <person name="Hoffmann M."/>
            <person name="Monday S.R."/>
            <person name="Allard M.W."/>
            <person name="Strain E.A."/>
            <person name="Whittaker P."/>
            <person name="Naum M."/>
            <person name="McCarthy P.J."/>
            <person name="Lopez J.V."/>
            <person name="Fischer M."/>
            <person name="Brown E.W."/>
        </authorList>
    </citation>
    <scope>NUCLEOTIDE SEQUENCE [LARGE SCALE GENOMIC DNA]</scope>
    <source>
        <strain evidence="3 4">ATCC 19109</strain>
    </source>
</reference>